<evidence type="ECO:0000313" key="1">
    <source>
        <dbReference type="EMBL" id="MBO8436859.1"/>
    </source>
</evidence>
<dbReference type="AlphaFoldDB" id="A0A9D9E4C3"/>
<sequence>MKVLVAASSAKELSSFPLSYRRVVTGVGPVLAAAMTAKAISEEKPDAVFSVGSAGSMGELSVGACISFGSVIFPDLDLTLYGFERGETLLPEGKRIGKIQLDKNSSRVLMTSSAFSSSPVDFADAADMEAYGVALASSLYSVPCFACKVITDVVGVHITLKEYGLQLRSLLSKLPEKVEEVLHSF</sequence>
<dbReference type="Gene3D" id="3.40.50.1580">
    <property type="entry name" value="Nucleoside phosphorylase domain"/>
    <property type="match status" value="1"/>
</dbReference>
<evidence type="ECO:0008006" key="3">
    <source>
        <dbReference type="Google" id="ProtNLM"/>
    </source>
</evidence>
<dbReference type="EMBL" id="JADIMT010000092">
    <property type="protein sequence ID" value="MBO8436859.1"/>
    <property type="molecule type" value="Genomic_DNA"/>
</dbReference>
<dbReference type="SUPFAM" id="SSF53167">
    <property type="entry name" value="Purine and uridine phosphorylases"/>
    <property type="match status" value="1"/>
</dbReference>
<dbReference type="Proteomes" id="UP000823615">
    <property type="component" value="Unassembled WGS sequence"/>
</dbReference>
<proteinExistence type="predicted"/>
<dbReference type="GO" id="GO:0009116">
    <property type="term" value="P:nucleoside metabolic process"/>
    <property type="evidence" value="ECO:0007669"/>
    <property type="project" value="InterPro"/>
</dbReference>
<reference evidence="1" key="2">
    <citation type="journal article" date="2021" name="PeerJ">
        <title>Extensive microbial diversity within the chicken gut microbiome revealed by metagenomics and culture.</title>
        <authorList>
            <person name="Gilroy R."/>
            <person name="Ravi A."/>
            <person name="Getino M."/>
            <person name="Pursley I."/>
            <person name="Horton D.L."/>
            <person name="Alikhan N.F."/>
            <person name="Baker D."/>
            <person name="Gharbi K."/>
            <person name="Hall N."/>
            <person name="Watson M."/>
            <person name="Adriaenssens E.M."/>
            <person name="Foster-Nyarko E."/>
            <person name="Jarju S."/>
            <person name="Secka A."/>
            <person name="Antonio M."/>
            <person name="Oren A."/>
            <person name="Chaudhuri R.R."/>
            <person name="La Ragione R."/>
            <person name="Hildebrand F."/>
            <person name="Pallen M.J."/>
        </authorList>
    </citation>
    <scope>NUCLEOTIDE SEQUENCE</scope>
    <source>
        <strain evidence="1">7293</strain>
    </source>
</reference>
<accession>A0A9D9E4C3</accession>
<name>A0A9D9E4C3_9SPIO</name>
<evidence type="ECO:0000313" key="2">
    <source>
        <dbReference type="Proteomes" id="UP000823615"/>
    </source>
</evidence>
<comment type="caution">
    <text evidence="1">The sequence shown here is derived from an EMBL/GenBank/DDBJ whole genome shotgun (WGS) entry which is preliminary data.</text>
</comment>
<organism evidence="1 2">
    <name type="scientific">Candidatus Ornithospirochaeta stercoripullorum</name>
    <dbReference type="NCBI Taxonomy" id="2840899"/>
    <lineage>
        <taxon>Bacteria</taxon>
        <taxon>Pseudomonadati</taxon>
        <taxon>Spirochaetota</taxon>
        <taxon>Spirochaetia</taxon>
        <taxon>Spirochaetales</taxon>
        <taxon>Spirochaetaceae</taxon>
        <taxon>Spirochaetaceae incertae sedis</taxon>
        <taxon>Candidatus Ornithospirochaeta</taxon>
    </lineage>
</organism>
<dbReference type="GO" id="GO:0003824">
    <property type="term" value="F:catalytic activity"/>
    <property type="evidence" value="ECO:0007669"/>
    <property type="project" value="InterPro"/>
</dbReference>
<gene>
    <name evidence="1" type="ORF">IAA97_07775</name>
</gene>
<protein>
    <recommendedName>
        <fullName evidence="3">Nucleoside phosphorylase domain-containing protein</fullName>
    </recommendedName>
</protein>
<reference evidence="1" key="1">
    <citation type="submission" date="2020-10" db="EMBL/GenBank/DDBJ databases">
        <authorList>
            <person name="Gilroy R."/>
        </authorList>
    </citation>
    <scope>NUCLEOTIDE SEQUENCE</scope>
    <source>
        <strain evidence="1">7293</strain>
    </source>
</reference>
<dbReference type="InterPro" id="IPR035994">
    <property type="entry name" value="Nucleoside_phosphorylase_sf"/>
</dbReference>